<gene>
    <name evidence="1" type="ORF">Syun_029198</name>
</gene>
<dbReference type="Proteomes" id="UP001420932">
    <property type="component" value="Unassembled WGS sequence"/>
</dbReference>
<reference evidence="1 2" key="1">
    <citation type="submission" date="2024-01" db="EMBL/GenBank/DDBJ databases">
        <title>Genome assemblies of Stephania.</title>
        <authorList>
            <person name="Yang L."/>
        </authorList>
    </citation>
    <scope>NUCLEOTIDE SEQUENCE [LARGE SCALE GENOMIC DNA]</scope>
    <source>
        <strain evidence="1">YNDBR</strain>
        <tissue evidence="1">Leaf</tissue>
    </source>
</reference>
<evidence type="ECO:0000313" key="2">
    <source>
        <dbReference type="Proteomes" id="UP001420932"/>
    </source>
</evidence>
<dbReference type="SUPFAM" id="SSF53098">
    <property type="entry name" value="Ribonuclease H-like"/>
    <property type="match status" value="1"/>
</dbReference>
<protein>
    <submittedName>
        <fullName evidence="1">Uncharacterized protein</fullName>
    </submittedName>
</protein>
<accession>A0AAP0HH39</accession>
<keyword evidence="2" id="KW-1185">Reference proteome</keyword>
<proteinExistence type="predicted"/>
<dbReference type="InterPro" id="IPR052035">
    <property type="entry name" value="ZnF_BED_domain_contain"/>
</dbReference>
<sequence>MWTAITTDGYIIVTVHFIDDDWLLQKRILNFCFMQPPHNGVAIAEKLSSLVTSWDLDKKLFAITLDNASANETFVGVFKNVLKFKDTLLVKGNFFLYALLCAYLKFHGPRWSQGN</sequence>
<comment type="caution">
    <text evidence="1">The sequence shown here is derived from an EMBL/GenBank/DDBJ whole genome shotgun (WGS) entry which is preliminary data.</text>
</comment>
<dbReference type="PANTHER" id="PTHR46481:SF6">
    <property type="entry name" value="ZINC FINGER BED DOMAIN-CONTAINING PROTEIN RICESLEEPER 2-LIKE"/>
    <property type="match status" value="1"/>
</dbReference>
<organism evidence="1 2">
    <name type="scientific">Stephania yunnanensis</name>
    <dbReference type="NCBI Taxonomy" id="152371"/>
    <lineage>
        <taxon>Eukaryota</taxon>
        <taxon>Viridiplantae</taxon>
        <taxon>Streptophyta</taxon>
        <taxon>Embryophyta</taxon>
        <taxon>Tracheophyta</taxon>
        <taxon>Spermatophyta</taxon>
        <taxon>Magnoliopsida</taxon>
        <taxon>Ranunculales</taxon>
        <taxon>Menispermaceae</taxon>
        <taxon>Menispermoideae</taxon>
        <taxon>Cissampelideae</taxon>
        <taxon>Stephania</taxon>
    </lineage>
</organism>
<evidence type="ECO:0000313" key="1">
    <source>
        <dbReference type="EMBL" id="KAK9086804.1"/>
    </source>
</evidence>
<dbReference type="PANTHER" id="PTHR46481">
    <property type="entry name" value="ZINC FINGER BED DOMAIN-CONTAINING PROTEIN 4"/>
    <property type="match status" value="1"/>
</dbReference>
<dbReference type="InterPro" id="IPR012337">
    <property type="entry name" value="RNaseH-like_sf"/>
</dbReference>
<name>A0AAP0HH39_9MAGN</name>
<dbReference type="AlphaFoldDB" id="A0AAP0HH39"/>
<dbReference type="EMBL" id="JBBNAF010000013">
    <property type="protein sequence ID" value="KAK9086804.1"/>
    <property type="molecule type" value="Genomic_DNA"/>
</dbReference>